<dbReference type="GO" id="GO:0001510">
    <property type="term" value="P:RNA methylation"/>
    <property type="evidence" value="ECO:0007669"/>
    <property type="project" value="InterPro"/>
</dbReference>
<keyword evidence="2 5" id="KW-0808">Transferase</keyword>
<evidence type="ECO:0000259" key="6">
    <source>
        <dbReference type="PROSITE" id="PS51686"/>
    </source>
</evidence>
<evidence type="ECO:0000256" key="1">
    <source>
        <dbReference type="ARBA" id="ARBA00022603"/>
    </source>
</evidence>
<dbReference type="PRINTS" id="PR02008">
    <property type="entry name" value="RCMTFAMILY"/>
</dbReference>
<feature type="binding site" evidence="5">
    <location>
        <position position="310"/>
    </location>
    <ligand>
        <name>S-adenosyl-L-methionine</name>
        <dbReference type="ChEBI" id="CHEBI:59789"/>
    </ligand>
</feature>
<dbReference type="AlphaFoldDB" id="A0A3D9FIX1"/>
<dbReference type="Gene3D" id="1.10.940.10">
    <property type="entry name" value="NusB-like"/>
    <property type="match status" value="1"/>
</dbReference>
<reference evidence="7 8" key="1">
    <citation type="submission" date="2018-07" db="EMBL/GenBank/DDBJ databases">
        <title>Genomic Encyclopedia of Type Strains, Phase IV (KMG-IV): sequencing the most valuable type-strain genomes for metagenomic binning, comparative biology and taxonomic classification.</title>
        <authorList>
            <person name="Goeker M."/>
        </authorList>
    </citation>
    <scope>NUCLEOTIDE SEQUENCE [LARGE SCALE GENOMIC DNA]</scope>
    <source>
        <strain evidence="7 8">DSM 26725</strain>
    </source>
</reference>
<feature type="binding site" evidence="5">
    <location>
        <begin position="247"/>
        <end position="253"/>
    </location>
    <ligand>
        <name>S-adenosyl-L-methionine</name>
        <dbReference type="ChEBI" id="CHEBI:59789"/>
    </ligand>
</feature>
<dbReference type="SUPFAM" id="SSF53335">
    <property type="entry name" value="S-adenosyl-L-methionine-dependent methyltransferases"/>
    <property type="match status" value="1"/>
</dbReference>
<feature type="active site" description="Nucleophile" evidence="5">
    <location>
        <position position="363"/>
    </location>
</feature>
<organism evidence="7 8">
    <name type="scientific">Parasphingopyxis lamellibrachiae</name>
    <dbReference type="NCBI Taxonomy" id="680125"/>
    <lineage>
        <taxon>Bacteria</taxon>
        <taxon>Pseudomonadati</taxon>
        <taxon>Pseudomonadota</taxon>
        <taxon>Alphaproteobacteria</taxon>
        <taxon>Sphingomonadales</taxon>
        <taxon>Sphingomonadaceae</taxon>
        <taxon>Parasphingopyxis</taxon>
    </lineage>
</organism>
<feature type="binding site" evidence="5">
    <location>
        <position position="294"/>
    </location>
    <ligand>
        <name>S-adenosyl-L-methionine</name>
        <dbReference type="ChEBI" id="CHEBI:59789"/>
    </ligand>
</feature>
<dbReference type="GO" id="GO:0006355">
    <property type="term" value="P:regulation of DNA-templated transcription"/>
    <property type="evidence" value="ECO:0007669"/>
    <property type="project" value="InterPro"/>
</dbReference>
<dbReference type="PANTHER" id="PTHR22807:SF61">
    <property type="entry name" value="NOL1_NOP2_SUN FAMILY PROTEIN _ ANTITERMINATION NUSB DOMAIN-CONTAINING PROTEIN"/>
    <property type="match status" value="1"/>
</dbReference>
<dbReference type="PANTHER" id="PTHR22807">
    <property type="entry name" value="NOP2 YEAST -RELATED NOL1/NOP2/FMU SUN DOMAIN-CONTAINING"/>
    <property type="match status" value="1"/>
</dbReference>
<keyword evidence="4 5" id="KW-0694">RNA-binding</keyword>
<dbReference type="EMBL" id="QRDP01000004">
    <property type="protein sequence ID" value="RED17051.1"/>
    <property type="molecule type" value="Genomic_DNA"/>
</dbReference>
<evidence type="ECO:0000256" key="4">
    <source>
        <dbReference type="ARBA" id="ARBA00022884"/>
    </source>
</evidence>
<feature type="binding site" evidence="5">
    <location>
        <position position="268"/>
    </location>
    <ligand>
        <name>S-adenosyl-L-methionine</name>
        <dbReference type="ChEBI" id="CHEBI:59789"/>
    </ligand>
</feature>
<evidence type="ECO:0000313" key="7">
    <source>
        <dbReference type="EMBL" id="RED17051.1"/>
    </source>
</evidence>
<dbReference type="GO" id="GO:0003723">
    <property type="term" value="F:RNA binding"/>
    <property type="evidence" value="ECO:0007669"/>
    <property type="project" value="UniProtKB-UniRule"/>
</dbReference>
<dbReference type="RefSeq" id="WP_245953805.1">
    <property type="nucleotide sequence ID" value="NZ_QRDP01000004.1"/>
</dbReference>
<keyword evidence="8" id="KW-1185">Reference proteome</keyword>
<dbReference type="GO" id="GO:0008173">
    <property type="term" value="F:RNA methyltransferase activity"/>
    <property type="evidence" value="ECO:0007669"/>
    <property type="project" value="InterPro"/>
</dbReference>
<sequence length="430" mass="46105">MSAQGEPRDKPRAVQGAESRRAALQLLDAVLRQGKSVDAAMGQAFRRLKRADDRGLAAAITGEVLRRLPDYDALIDSATKNPLPDDAKARMVLRMALAQALALGTPHHAAISTALPLLAGGPKRLAHGVFGTLSRQEVTLPEIPTLPYPVSMRWQRHWGDAMVEAAARAIAVPPPLDIILADPANTEDWAAKLGGQSLLPGHVRRERASVHDLPGYAEGRWWVQDVSASLPARFFGLGEGRKALDLCAAPGGKTMQLAAQGWQVTALDRAESRLTRLSENLARTGLSAATVCADALEWATDEQYDAILVDAPCSATGIFRRHPDVLYRASPRLIAESAEIQAAMLDRASRWLKPGGSLVYAVCSLEPEEGEAVAKDFLAGHPAFTVEPIDAASLPEGLAPVPEGWLRILPGQIADPGGADGFFIVRFRHS</sequence>
<dbReference type="Pfam" id="PF01189">
    <property type="entry name" value="Methyltr_RsmB-F"/>
    <property type="match status" value="1"/>
</dbReference>
<dbReference type="InterPro" id="IPR049560">
    <property type="entry name" value="MeTrfase_RsmB-F_NOP2_cat"/>
</dbReference>
<comment type="caution">
    <text evidence="7">The sequence shown here is derived from an EMBL/GenBank/DDBJ whole genome shotgun (WGS) entry which is preliminary data.</text>
</comment>
<dbReference type="PROSITE" id="PS51686">
    <property type="entry name" value="SAM_MT_RSMB_NOP"/>
    <property type="match status" value="1"/>
</dbReference>
<dbReference type="InterPro" id="IPR001678">
    <property type="entry name" value="MeTrfase_RsmB-F_NOP2_dom"/>
</dbReference>
<keyword evidence="1 5" id="KW-0489">Methyltransferase</keyword>
<protein>
    <submittedName>
        <fullName evidence="7">16S rRNA (Cytosine967-C5)-methyltransferase</fullName>
    </submittedName>
</protein>
<dbReference type="InterPro" id="IPR035926">
    <property type="entry name" value="NusB-like_sf"/>
</dbReference>
<evidence type="ECO:0000313" key="8">
    <source>
        <dbReference type="Proteomes" id="UP000256310"/>
    </source>
</evidence>
<dbReference type="CDD" id="cd02440">
    <property type="entry name" value="AdoMet_MTases"/>
    <property type="match status" value="1"/>
</dbReference>
<dbReference type="Gene3D" id="3.40.50.150">
    <property type="entry name" value="Vaccinia Virus protein VP39"/>
    <property type="match status" value="1"/>
</dbReference>
<evidence type="ECO:0000256" key="5">
    <source>
        <dbReference type="PROSITE-ProRule" id="PRU01023"/>
    </source>
</evidence>
<accession>A0A3D9FIX1</accession>
<dbReference type="InterPro" id="IPR029063">
    <property type="entry name" value="SAM-dependent_MTases_sf"/>
</dbReference>
<name>A0A3D9FIX1_9SPHN</name>
<evidence type="ECO:0000256" key="2">
    <source>
        <dbReference type="ARBA" id="ARBA00022679"/>
    </source>
</evidence>
<keyword evidence="3 5" id="KW-0949">S-adenosyl-L-methionine</keyword>
<comment type="similarity">
    <text evidence="5">Belongs to the class I-like SAM-binding methyltransferase superfamily. RsmB/NOP family.</text>
</comment>
<proteinExistence type="inferred from homology"/>
<gene>
    <name evidence="7" type="ORF">DFR46_2085</name>
</gene>
<dbReference type="InterPro" id="IPR006027">
    <property type="entry name" value="NusB_RsmB_TIM44"/>
</dbReference>
<dbReference type="InterPro" id="IPR023267">
    <property type="entry name" value="RCMT"/>
</dbReference>
<dbReference type="SUPFAM" id="SSF48013">
    <property type="entry name" value="NusB-like"/>
    <property type="match status" value="1"/>
</dbReference>
<evidence type="ECO:0000256" key="3">
    <source>
        <dbReference type="ARBA" id="ARBA00022691"/>
    </source>
</evidence>
<dbReference type="Pfam" id="PF01029">
    <property type="entry name" value="NusB"/>
    <property type="match status" value="1"/>
</dbReference>
<dbReference type="Proteomes" id="UP000256310">
    <property type="component" value="Unassembled WGS sequence"/>
</dbReference>
<feature type="domain" description="SAM-dependent MTase RsmB/NOP-type" evidence="6">
    <location>
        <begin position="138"/>
        <end position="430"/>
    </location>
</feature>